<dbReference type="Pfam" id="PF00069">
    <property type="entry name" value="Pkinase"/>
    <property type="match status" value="1"/>
</dbReference>
<evidence type="ECO:0000256" key="2">
    <source>
        <dbReference type="ARBA" id="ARBA00022527"/>
    </source>
</evidence>
<evidence type="ECO:0000256" key="3">
    <source>
        <dbReference type="ARBA" id="ARBA00022679"/>
    </source>
</evidence>
<feature type="compositionally biased region" description="Low complexity" evidence="10">
    <location>
        <begin position="403"/>
        <end position="417"/>
    </location>
</feature>
<proteinExistence type="predicted"/>
<gene>
    <name evidence="12" type="ORF">J0M35_20155</name>
</gene>
<keyword evidence="2 12" id="KW-0723">Serine/threonine-protein kinase</keyword>
<dbReference type="GO" id="GO:0005524">
    <property type="term" value="F:ATP binding"/>
    <property type="evidence" value="ECO:0007669"/>
    <property type="project" value="UniProtKB-UniRule"/>
</dbReference>
<feature type="compositionally biased region" description="Basic and acidic residues" evidence="10">
    <location>
        <begin position="308"/>
        <end position="336"/>
    </location>
</feature>
<comment type="catalytic activity">
    <reaction evidence="8">
        <text>L-seryl-[protein] + ATP = O-phospho-L-seryl-[protein] + ADP + H(+)</text>
        <dbReference type="Rhea" id="RHEA:17989"/>
        <dbReference type="Rhea" id="RHEA-COMP:9863"/>
        <dbReference type="Rhea" id="RHEA-COMP:11604"/>
        <dbReference type="ChEBI" id="CHEBI:15378"/>
        <dbReference type="ChEBI" id="CHEBI:29999"/>
        <dbReference type="ChEBI" id="CHEBI:30616"/>
        <dbReference type="ChEBI" id="CHEBI:83421"/>
        <dbReference type="ChEBI" id="CHEBI:456216"/>
        <dbReference type="EC" id="2.7.11.1"/>
    </reaction>
</comment>
<evidence type="ECO:0000313" key="12">
    <source>
        <dbReference type="EMBL" id="MBN8662692.1"/>
    </source>
</evidence>
<evidence type="ECO:0000256" key="8">
    <source>
        <dbReference type="ARBA" id="ARBA00048679"/>
    </source>
</evidence>
<dbReference type="PROSITE" id="PS00108">
    <property type="entry name" value="PROTEIN_KINASE_ST"/>
    <property type="match status" value="1"/>
</dbReference>
<dbReference type="AlphaFoldDB" id="A0A8J7PD64"/>
<comment type="catalytic activity">
    <reaction evidence="7">
        <text>L-threonyl-[protein] + ATP = O-phospho-L-threonyl-[protein] + ADP + H(+)</text>
        <dbReference type="Rhea" id="RHEA:46608"/>
        <dbReference type="Rhea" id="RHEA-COMP:11060"/>
        <dbReference type="Rhea" id="RHEA-COMP:11605"/>
        <dbReference type="ChEBI" id="CHEBI:15378"/>
        <dbReference type="ChEBI" id="CHEBI:30013"/>
        <dbReference type="ChEBI" id="CHEBI:30616"/>
        <dbReference type="ChEBI" id="CHEBI:61977"/>
        <dbReference type="ChEBI" id="CHEBI:456216"/>
        <dbReference type="EC" id="2.7.11.1"/>
    </reaction>
</comment>
<evidence type="ECO:0000256" key="1">
    <source>
        <dbReference type="ARBA" id="ARBA00012513"/>
    </source>
</evidence>
<feature type="region of interest" description="Disordered" evidence="10">
    <location>
        <begin position="301"/>
        <end position="427"/>
    </location>
</feature>
<keyword evidence="5 12" id="KW-0418">Kinase</keyword>
<dbReference type="InterPro" id="IPR008271">
    <property type="entry name" value="Ser/Thr_kinase_AS"/>
</dbReference>
<accession>A0A8J7PD64</accession>
<feature type="compositionally biased region" description="Polar residues" evidence="10">
    <location>
        <begin position="350"/>
        <end position="359"/>
    </location>
</feature>
<evidence type="ECO:0000259" key="11">
    <source>
        <dbReference type="PROSITE" id="PS50011"/>
    </source>
</evidence>
<evidence type="ECO:0000256" key="4">
    <source>
        <dbReference type="ARBA" id="ARBA00022741"/>
    </source>
</evidence>
<reference evidence="12" key="1">
    <citation type="submission" date="2021-02" db="EMBL/GenBank/DDBJ databases">
        <title>Genome-Resolved Metagenomics of a Microbial Community Performing Photosynthetic Biological Nutrient Removal.</title>
        <authorList>
            <person name="Mcdaniel E.A."/>
        </authorList>
    </citation>
    <scope>NUCLEOTIDE SEQUENCE</scope>
    <source>
        <strain evidence="12">UWPOB_OBS1</strain>
    </source>
</reference>
<sequence>MSQTSDDPWFKRYRWLQMLGTGGMGVIYLAQDLYSDDAYRVVKHLSSTFTDPEEKAEAVRLFRREAAMLQRLNHPGVVRFHDHYFTDEGKYYLVMDYVPGSSLESVINDFGAFNDDDAVKVGIQICEVLEYLHDQDPPIIYRDLKPSNLMLTPSGQIVFIDFGIARNFIAKEAATRVVTAGYSPPEQYFGKPETRSDIYALGATLGHLITGARPKPLTATVVSQSKPDVLPSLDILIKRMTSHAIDDRPPTARHVRHALYRCYQELHPEFEIPDEVFKAPSNNTTKEEQFISQRIMKSGMAAAATALRSEEDKQRKRQRGDGEGGFDKLRGIKSDGRSNSSSHQRISSSKVQKAQNSQKSSRRDRDLEDEDDDEDNDDEYETRRPPGRSTSANRSRTTRETRTSTGRNSAYGKSSSGRSKKKTETSLLDKLLSWFSKRND</sequence>
<dbReference type="PROSITE" id="PS50011">
    <property type="entry name" value="PROTEIN_KINASE_DOM"/>
    <property type="match status" value="1"/>
</dbReference>
<feature type="compositionally biased region" description="Acidic residues" evidence="10">
    <location>
        <begin position="367"/>
        <end position="380"/>
    </location>
</feature>
<keyword evidence="4 9" id="KW-0547">Nucleotide-binding</keyword>
<dbReference type="GO" id="GO:0004674">
    <property type="term" value="F:protein serine/threonine kinase activity"/>
    <property type="evidence" value="ECO:0007669"/>
    <property type="project" value="UniProtKB-KW"/>
</dbReference>
<dbReference type="InterPro" id="IPR011009">
    <property type="entry name" value="Kinase-like_dom_sf"/>
</dbReference>
<keyword evidence="3" id="KW-0808">Transferase</keyword>
<name>A0A8J7PD64_9BACT</name>
<organism evidence="12 13">
    <name type="scientific">Candidatus Obscuribacter phosphatis</name>
    <dbReference type="NCBI Taxonomy" id="1906157"/>
    <lineage>
        <taxon>Bacteria</taxon>
        <taxon>Bacillati</taxon>
        <taxon>Candidatus Melainabacteria</taxon>
        <taxon>Candidatus Obscuribacterales</taxon>
        <taxon>Candidatus Obscuribacteraceae</taxon>
        <taxon>Candidatus Obscuribacter</taxon>
    </lineage>
</organism>
<keyword evidence="6 9" id="KW-0067">ATP-binding</keyword>
<dbReference type="Proteomes" id="UP000664277">
    <property type="component" value="Unassembled WGS sequence"/>
</dbReference>
<evidence type="ECO:0000256" key="10">
    <source>
        <dbReference type="SAM" id="MobiDB-lite"/>
    </source>
</evidence>
<dbReference type="SMART" id="SM00220">
    <property type="entry name" value="S_TKc"/>
    <property type="match status" value="1"/>
</dbReference>
<dbReference type="PANTHER" id="PTHR24363:SF0">
    <property type="entry name" value="SERINE_THREONINE KINASE LIKE DOMAIN CONTAINING 1"/>
    <property type="match status" value="1"/>
</dbReference>
<evidence type="ECO:0000313" key="13">
    <source>
        <dbReference type="Proteomes" id="UP000664277"/>
    </source>
</evidence>
<feature type="binding site" evidence="9">
    <location>
        <position position="43"/>
    </location>
    <ligand>
        <name>ATP</name>
        <dbReference type="ChEBI" id="CHEBI:30616"/>
    </ligand>
</feature>
<evidence type="ECO:0000256" key="7">
    <source>
        <dbReference type="ARBA" id="ARBA00047899"/>
    </source>
</evidence>
<dbReference type="EC" id="2.7.11.1" evidence="1"/>
<feature type="compositionally biased region" description="Low complexity" evidence="10">
    <location>
        <begin position="338"/>
        <end position="349"/>
    </location>
</feature>
<dbReference type="CDD" id="cd14014">
    <property type="entry name" value="STKc_PknB_like"/>
    <property type="match status" value="1"/>
</dbReference>
<dbReference type="SUPFAM" id="SSF56112">
    <property type="entry name" value="Protein kinase-like (PK-like)"/>
    <property type="match status" value="1"/>
</dbReference>
<evidence type="ECO:0000256" key="6">
    <source>
        <dbReference type="ARBA" id="ARBA00022840"/>
    </source>
</evidence>
<protein>
    <recommendedName>
        <fullName evidence="1">non-specific serine/threonine protein kinase</fullName>
        <ecNumber evidence="1">2.7.11.1</ecNumber>
    </recommendedName>
</protein>
<comment type="caution">
    <text evidence="12">The sequence shown here is derived from an EMBL/GenBank/DDBJ whole genome shotgun (WGS) entry which is preliminary data.</text>
</comment>
<evidence type="ECO:0000256" key="5">
    <source>
        <dbReference type="ARBA" id="ARBA00022777"/>
    </source>
</evidence>
<dbReference type="Gene3D" id="1.10.510.10">
    <property type="entry name" value="Transferase(Phosphotransferase) domain 1"/>
    <property type="match status" value="1"/>
</dbReference>
<dbReference type="InterPro" id="IPR017441">
    <property type="entry name" value="Protein_kinase_ATP_BS"/>
</dbReference>
<dbReference type="PROSITE" id="PS00107">
    <property type="entry name" value="PROTEIN_KINASE_ATP"/>
    <property type="match status" value="1"/>
</dbReference>
<evidence type="ECO:0000256" key="9">
    <source>
        <dbReference type="PROSITE-ProRule" id="PRU10141"/>
    </source>
</evidence>
<dbReference type="PANTHER" id="PTHR24363">
    <property type="entry name" value="SERINE/THREONINE PROTEIN KINASE"/>
    <property type="match status" value="1"/>
</dbReference>
<dbReference type="InterPro" id="IPR000719">
    <property type="entry name" value="Prot_kinase_dom"/>
</dbReference>
<feature type="domain" description="Protein kinase" evidence="11">
    <location>
        <begin position="13"/>
        <end position="260"/>
    </location>
</feature>
<dbReference type="EMBL" id="JAFLCK010000049">
    <property type="protein sequence ID" value="MBN8662692.1"/>
    <property type="molecule type" value="Genomic_DNA"/>
</dbReference>